<gene>
    <name evidence="2" type="ORF">SAMN05660235_00407</name>
</gene>
<name>A0A1G7I8Y1_9FIRM</name>
<dbReference type="InterPro" id="IPR036412">
    <property type="entry name" value="HAD-like_sf"/>
</dbReference>
<dbReference type="Proteomes" id="UP000243333">
    <property type="component" value="Unassembled WGS sequence"/>
</dbReference>
<accession>A0A1G7I8Y1</accession>
<sequence length="168" mass="19167">MYRLLCPDTTVNTLHEIDLNDLEKRGIRGIIFDLDNTIVPWNSLEMCPRITDWLNEVQAKGFKVAIVSNNWQKRVKEIAQRFNLPFVSRAYKPAKAGFRQALVVLGLQPDQVAVVGDQLFTDILGGNRLGLYTIWVKPLATKEFIGTKIQRQFEKLAVLLLRAKGLMK</sequence>
<evidence type="ECO:0000256" key="1">
    <source>
        <dbReference type="ARBA" id="ARBA00022801"/>
    </source>
</evidence>
<keyword evidence="3" id="KW-1185">Reference proteome</keyword>
<keyword evidence="1" id="KW-0378">Hydrolase</keyword>
<dbReference type="STRING" id="1123285.SAMN05660235_00407"/>
<dbReference type="InterPro" id="IPR006439">
    <property type="entry name" value="HAD-SF_hydro_IA"/>
</dbReference>
<dbReference type="NCBIfam" id="TIGR01668">
    <property type="entry name" value="YqeG_hyp_ppase"/>
    <property type="match status" value="1"/>
</dbReference>
<dbReference type="OrthoDB" id="9787572at2"/>
<proteinExistence type="predicted"/>
<dbReference type="RefSeq" id="WP_093687608.1">
    <property type="nucleotide sequence ID" value="NZ_FNBU01000002.1"/>
</dbReference>
<dbReference type="NCBIfam" id="TIGR01662">
    <property type="entry name" value="HAD-SF-IIIA"/>
    <property type="match status" value="1"/>
</dbReference>
<dbReference type="CDD" id="cd16416">
    <property type="entry name" value="HAD_BsYqeG-like"/>
    <property type="match status" value="1"/>
</dbReference>
<evidence type="ECO:0000313" key="3">
    <source>
        <dbReference type="Proteomes" id="UP000243333"/>
    </source>
</evidence>
<dbReference type="InterPro" id="IPR010021">
    <property type="entry name" value="PGPP1/Gep4"/>
</dbReference>
<reference evidence="3" key="1">
    <citation type="submission" date="2016-10" db="EMBL/GenBank/DDBJ databases">
        <authorList>
            <person name="Varghese N."/>
            <person name="Submissions S."/>
        </authorList>
    </citation>
    <scope>NUCLEOTIDE SEQUENCE [LARGE SCALE GENOMIC DNA]</scope>
    <source>
        <strain evidence="3">DSM 23256</strain>
    </source>
</reference>
<dbReference type="GO" id="GO:0008962">
    <property type="term" value="F:phosphatidylglycerophosphatase activity"/>
    <property type="evidence" value="ECO:0007669"/>
    <property type="project" value="InterPro"/>
</dbReference>
<dbReference type="SUPFAM" id="SSF56784">
    <property type="entry name" value="HAD-like"/>
    <property type="match status" value="1"/>
</dbReference>
<dbReference type="EMBL" id="FNBU01000002">
    <property type="protein sequence ID" value="SDF09181.1"/>
    <property type="molecule type" value="Genomic_DNA"/>
</dbReference>
<evidence type="ECO:0008006" key="4">
    <source>
        <dbReference type="Google" id="ProtNLM"/>
    </source>
</evidence>
<dbReference type="InterPro" id="IPR006549">
    <property type="entry name" value="HAD-SF_hydro_IIIA"/>
</dbReference>
<dbReference type="AlphaFoldDB" id="A0A1G7I8Y1"/>
<dbReference type="PANTHER" id="PTHR43316">
    <property type="entry name" value="HYDROLASE, HALOACID DELAHOGENASE-RELATED"/>
    <property type="match status" value="1"/>
</dbReference>
<evidence type="ECO:0000313" key="2">
    <source>
        <dbReference type="EMBL" id="SDF09181.1"/>
    </source>
</evidence>
<dbReference type="NCBIfam" id="TIGR01509">
    <property type="entry name" value="HAD-SF-IA-v3"/>
    <property type="match status" value="1"/>
</dbReference>
<dbReference type="InterPro" id="IPR051540">
    <property type="entry name" value="S-2-haloacid_dehalogenase"/>
</dbReference>
<dbReference type="Pfam" id="PF00702">
    <property type="entry name" value="Hydrolase"/>
    <property type="match status" value="1"/>
</dbReference>
<dbReference type="Gene3D" id="3.40.50.1000">
    <property type="entry name" value="HAD superfamily/HAD-like"/>
    <property type="match status" value="1"/>
</dbReference>
<dbReference type="NCBIfam" id="TIGR01549">
    <property type="entry name" value="HAD-SF-IA-v1"/>
    <property type="match status" value="1"/>
</dbReference>
<protein>
    <recommendedName>
        <fullName evidence="4">YqeG family HAD IIIA-type phosphatase</fullName>
    </recommendedName>
</protein>
<dbReference type="InterPro" id="IPR023214">
    <property type="entry name" value="HAD_sf"/>
</dbReference>
<organism evidence="2 3">
    <name type="scientific">Sporolituus thermophilus DSM 23256</name>
    <dbReference type="NCBI Taxonomy" id="1123285"/>
    <lineage>
        <taxon>Bacteria</taxon>
        <taxon>Bacillati</taxon>
        <taxon>Bacillota</taxon>
        <taxon>Negativicutes</taxon>
        <taxon>Selenomonadales</taxon>
        <taxon>Sporomusaceae</taxon>
        <taxon>Sporolituus</taxon>
    </lineage>
</organism>